<feature type="domain" description="ABM" evidence="1">
    <location>
        <begin position="4"/>
        <end position="97"/>
    </location>
</feature>
<gene>
    <name evidence="2" type="ORF">SAMN05444004_106173</name>
</gene>
<dbReference type="PROSITE" id="PS51725">
    <property type="entry name" value="ABM"/>
    <property type="match status" value="1"/>
</dbReference>
<dbReference type="InterPro" id="IPR011008">
    <property type="entry name" value="Dimeric_a/b-barrel"/>
</dbReference>
<name>A0A1H3QKJ2_9RHOB</name>
<organism evidence="2 3">
    <name type="scientific">Jannaschia faecimaris</name>
    <dbReference type="NCBI Taxonomy" id="1244108"/>
    <lineage>
        <taxon>Bacteria</taxon>
        <taxon>Pseudomonadati</taxon>
        <taxon>Pseudomonadota</taxon>
        <taxon>Alphaproteobacteria</taxon>
        <taxon>Rhodobacterales</taxon>
        <taxon>Roseobacteraceae</taxon>
        <taxon>Jannaschia</taxon>
    </lineage>
</organism>
<evidence type="ECO:0000313" key="2">
    <source>
        <dbReference type="EMBL" id="SDZ13621.1"/>
    </source>
</evidence>
<evidence type="ECO:0000259" key="1">
    <source>
        <dbReference type="PROSITE" id="PS51725"/>
    </source>
</evidence>
<sequence length="97" mass="10985">MSELALVARILPKPLHRQAAFDAILGILAQTRAEPGCLRFELNEGDDGDMALYLEERWVDDAALKSHYDQPYVAKVFAAYEEWLAEPVQIWPMRPAA</sequence>
<dbReference type="InterPro" id="IPR050744">
    <property type="entry name" value="AI-2_Isomerase_LsrG"/>
</dbReference>
<dbReference type="PANTHER" id="PTHR33336:SF3">
    <property type="entry name" value="ABM DOMAIN-CONTAINING PROTEIN"/>
    <property type="match status" value="1"/>
</dbReference>
<dbReference type="RefSeq" id="WP_092645202.1">
    <property type="nucleotide sequence ID" value="NZ_FNPX01000006.1"/>
</dbReference>
<dbReference type="Pfam" id="PF03992">
    <property type="entry name" value="ABM"/>
    <property type="match status" value="1"/>
</dbReference>
<keyword evidence="2" id="KW-0560">Oxidoreductase</keyword>
<dbReference type="AlphaFoldDB" id="A0A1H3QKJ2"/>
<accession>A0A1H3QKJ2</accession>
<dbReference type="SUPFAM" id="SSF54909">
    <property type="entry name" value="Dimeric alpha+beta barrel"/>
    <property type="match status" value="1"/>
</dbReference>
<dbReference type="GO" id="GO:0004497">
    <property type="term" value="F:monooxygenase activity"/>
    <property type="evidence" value="ECO:0007669"/>
    <property type="project" value="UniProtKB-KW"/>
</dbReference>
<evidence type="ECO:0000313" key="3">
    <source>
        <dbReference type="Proteomes" id="UP000198914"/>
    </source>
</evidence>
<proteinExistence type="predicted"/>
<dbReference type="Proteomes" id="UP000198914">
    <property type="component" value="Unassembled WGS sequence"/>
</dbReference>
<keyword evidence="2" id="KW-0503">Monooxygenase</keyword>
<protein>
    <submittedName>
        <fullName evidence="2">Quinol monooxygenase YgiN</fullName>
    </submittedName>
</protein>
<dbReference type="PANTHER" id="PTHR33336">
    <property type="entry name" value="QUINOL MONOOXYGENASE YGIN-RELATED"/>
    <property type="match status" value="1"/>
</dbReference>
<reference evidence="3" key="1">
    <citation type="submission" date="2016-10" db="EMBL/GenBank/DDBJ databases">
        <authorList>
            <person name="Varghese N."/>
            <person name="Submissions S."/>
        </authorList>
    </citation>
    <scope>NUCLEOTIDE SEQUENCE [LARGE SCALE GENOMIC DNA]</scope>
    <source>
        <strain evidence="3">DSM 100420</strain>
    </source>
</reference>
<dbReference type="Gene3D" id="3.30.70.100">
    <property type="match status" value="1"/>
</dbReference>
<keyword evidence="3" id="KW-1185">Reference proteome</keyword>
<dbReference type="OrthoDB" id="287932at2"/>
<dbReference type="InterPro" id="IPR007138">
    <property type="entry name" value="ABM_dom"/>
</dbReference>
<dbReference type="STRING" id="1244108.SAMN05444004_106173"/>
<dbReference type="EMBL" id="FNPX01000006">
    <property type="protein sequence ID" value="SDZ13621.1"/>
    <property type="molecule type" value="Genomic_DNA"/>
</dbReference>